<evidence type="ECO:0000313" key="4">
    <source>
        <dbReference type="Proteomes" id="UP000783588"/>
    </source>
</evidence>
<evidence type="ECO:0000313" key="3">
    <source>
        <dbReference type="EMBL" id="MBU5489791.1"/>
    </source>
</evidence>
<sequence length="114" mass="12787">MAQSKNNRKKGRKKNNKSHAAQTTKNTVPRMRNWDKEKKIRFACLGIMIVGFVLALIDNRITALIGYPLAFIGAAASMVNTQWDTTNHKITKIVLCVFCMLCAMQFVLLIMGNG</sequence>
<name>A0ABS6ERS3_9FIRM</name>
<keyword evidence="2" id="KW-1133">Transmembrane helix</keyword>
<keyword evidence="4" id="KW-1185">Reference proteome</keyword>
<accession>A0ABS6ERS3</accession>
<reference evidence="3 4" key="1">
    <citation type="submission" date="2021-06" db="EMBL/GenBank/DDBJ databases">
        <authorList>
            <person name="Sun Q."/>
            <person name="Li D."/>
        </authorList>
    </citation>
    <scope>NUCLEOTIDE SEQUENCE [LARGE SCALE GENOMIC DNA]</scope>
    <source>
        <strain evidence="3 4">MSJd-7</strain>
    </source>
</reference>
<keyword evidence="2" id="KW-0472">Membrane</keyword>
<keyword evidence="2" id="KW-0812">Transmembrane</keyword>
<feature type="compositionally biased region" description="Polar residues" evidence="1">
    <location>
        <begin position="18"/>
        <end position="27"/>
    </location>
</feature>
<feature type="region of interest" description="Disordered" evidence="1">
    <location>
        <begin position="1"/>
        <end position="30"/>
    </location>
</feature>
<dbReference type="EMBL" id="JAHLQI010000002">
    <property type="protein sequence ID" value="MBU5489791.1"/>
    <property type="molecule type" value="Genomic_DNA"/>
</dbReference>
<feature type="transmembrane region" description="Helical" evidence="2">
    <location>
        <begin position="40"/>
        <end position="57"/>
    </location>
</feature>
<dbReference type="Proteomes" id="UP000783588">
    <property type="component" value="Unassembled WGS sequence"/>
</dbReference>
<protein>
    <submittedName>
        <fullName evidence="3">Uncharacterized protein</fullName>
    </submittedName>
</protein>
<gene>
    <name evidence="3" type="ORF">KQI75_03985</name>
</gene>
<evidence type="ECO:0000256" key="1">
    <source>
        <dbReference type="SAM" id="MobiDB-lite"/>
    </source>
</evidence>
<organism evidence="3 4">
    <name type="scientific">Butyricicoccus intestinisimiae</name>
    <dbReference type="NCBI Taxonomy" id="2841509"/>
    <lineage>
        <taxon>Bacteria</taxon>
        <taxon>Bacillati</taxon>
        <taxon>Bacillota</taxon>
        <taxon>Clostridia</taxon>
        <taxon>Eubacteriales</taxon>
        <taxon>Butyricicoccaceae</taxon>
        <taxon>Butyricicoccus</taxon>
    </lineage>
</organism>
<comment type="caution">
    <text evidence="3">The sequence shown here is derived from an EMBL/GenBank/DDBJ whole genome shotgun (WGS) entry which is preliminary data.</text>
</comment>
<feature type="transmembrane region" description="Helical" evidence="2">
    <location>
        <begin position="63"/>
        <end position="81"/>
    </location>
</feature>
<feature type="transmembrane region" description="Helical" evidence="2">
    <location>
        <begin position="93"/>
        <end position="112"/>
    </location>
</feature>
<feature type="compositionally biased region" description="Basic residues" evidence="1">
    <location>
        <begin position="1"/>
        <end position="17"/>
    </location>
</feature>
<proteinExistence type="predicted"/>
<evidence type="ECO:0000256" key="2">
    <source>
        <dbReference type="SAM" id="Phobius"/>
    </source>
</evidence>
<dbReference type="RefSeq" id="WP_216469446.1">
    <property type="nucleotide sequence ID" value="NZ_JAHLQI010000002.1"/>
</dbReference>